<comment type="caution">
    <text evidence="2">The sequence shown here is derived from an EMBL/GenBank/DDBJ whole genome shotgun (WGS) entry which is preliminary data.</text>
</comment>
<dbReference type="EMBL" id="JAKJXO020000008">
    <property type="protein sequence ID" value="KAL1601399.1"/>
    <property type="molecule type" value="Genomic_DNA"/>
</dbReference>
<name>A0ABR3RAD2_9PLEO</name>
<keyword evidence="3" id="KW-1185">Reference proteome</keyword>
<evidence type="ECO:0000313" key="2">
    <source>
        <dbReference type="EMBL" id="KAL1601399.1"/>
    </source>
</evidence>
<proteinExistence type="predicted"/>
<feature type="compositionally biased region" description="Basic and acidic residues" evidence="1">
    <location>
        <begin position="1"/>
        <end position="16"/>
    </location>
</feature>
<feature type="compositionally biased region" description="Low complexity" evidence="1">
    <location>
        <begin position="35"/>
        <end position="53"/>
    </location>
</feature>
<reference evidence="2 3" key="1">
    <citation type="submission" date="2024-02" db="EMBL/GenBank/DDBJ databases">
        <title>De novo assembly and annotation of 12 fungi associated with fruit tree decline syndrome in Ontario, Canada.</title>
        <authorList>
            <person name="Sulman M."/>
            <person name="Ellouze W."/>
            <person name="Ilyukhin E."/>
        </authorList>
    </citation>
    <scope>NUCLEOTIDE SEQUENCE [LARGE SCALE GENOMIC DNA]</scope>
    <source>
        <strain evidence="2 3">M42-189</strain>
    </source>
</reference>
<accession>A0ABR3RAD2</accession>
<feature type="region of interest" description="Disordered" evidence="1">
    <location>
        <begin position="1"/>
        <end position="91"/>
    </location>
</feature>
<dbReference type="Proteomes" id="UP001521785">
    <property type="component" value="Unassembled WGS sequence"/>
</dbReference>
<evidence type="ECO:0000313" key="3">
    <source>
        <dbReference type="Proteomes" id="UP001521785"/>
    </source>
</evidence>
<gene>
    <name evidence="2" type="ORF">SLS60_006312</name>
</gene>
<organism evidence="2 3">
    <name type="scientific">Paraconiothyrium brasiliense</name>
    <dbReference type="NCBI Taxonomy" id="300254"/>
    <lineage>
        <taxon>Eukaryota</taxon>
        <taxon>Fungi</taxon>
        <taxon>Dikarya</taxon>
        <taxon>Ascomycota</taxon>
        <taxon>Pezizomycotina</taxon>
        <taxon>Dothideomycetes</taxon>
        <taxon>Pleosporomycetidae</taxon>
        <taxon>Pleosporales</taxon>
        <taxon>Massarineae</taxon>
        <taxon>Didymosphaeriaceae</taxon>
        <taxon>Paraconiothyrium</taxon>
    </lineage>
</organism>
<sequence length="233" mass="26467">MRFSSDNDGRSDHEMPPPRQPIRQLVPAITQTQHVSPQGPQGSQPPLLGPQVQHVAAQGPQQPAHATHQSQIPDQRVQNDDNSANGAANPYQRLGQDYHTWVFDFTTRANQHDIRGSPHDEYTRRLWHEHFEAYKKVTLTEANQALRPPNGEFLQRFMITAARCAWPGPGAPTLSWLRNANRIVLEICIFLHKDFQLSDHERMHMDNTVAWMLKEGLVLQDDVPNGGQWQSTG</sequence>
<protein>
    <submittedName>
        <fullName evidence="2">Uncharacterized protein</fullName>
    </submittedName>
</protein>
<evidence type="ECO:0000256" key="1">
    <source>
        <dbReference type="SAM" id="MobiDB-lite"/>
    </source>
</evidence>